<keyword evidence="2" id="KW-0695">RNA-directed DNA polymerase</keyword>
<protein>
    <submittedName>
        <fullName evidence="2">Group II intron reverse transcriptase/maturase</fullName>
        <ecNumber evidence="2">2.7.7.49</ecNumber>
    </submittedName>
</protein>
<evidence type="ECO:0000313" key="2">
    <source>
        <dbReference type="EMBL" id="MBC5771947.1"/>
    </source>
</evidence>
<reference evidence="2" key="1">
    <citation type="submission" date="2020-08" db="EMBL/GenBank/DDBJ databases">
        <title>Genome public.</title>
        <authorList>
            <person name="Liu C."/>
            <person name="Sun Q."/>
        </authorList>
    </citation>
    <scope>NUCLEOTIDE SEQUENCE</scope>
    <source>
        <strain evidence="2">BX15</strain>
    </source>
</reference>
<dbReference type="Pfam" id="PF00078">
    <property type="entry name" value="RVT_1"/>
    <property type="match status" value="1"/>
</dbReference>
<keyword evidence="3" id="KW-1185">Reference proteome</keyword>
<dbReference type="PANTHER" id="PTHR34047">
    <property type="entry name" value="NUCLEAR INTRON MATURASE 1, MITOCHONDRIAL-RELATED"/>
    <property type="match status" value="1"/>
</dbReference>
<dbReference type="SUPFAM" id="SSF56672">
    <property type="entry name" value="DNA/RNA polymerases"/>
    <property type="match status" value="1"/>
</dbReference>
<dbReference type="InterPro" id="IPR000477">
    <property type="entry name" value="RT_dom"/>
</dbReference>
<dbReference type="PANTHER" id="PTHR34047:SF8">
    <property type="entry name" value="PROTEIN YKFC"/>
    <property type="match status" value="1"/>
</dbReference>
<evidence type="ECO:0000313" key="3">
    <source>
        <dbReference type="Proteomes" id="UP000620327"/>
    </source>
</evidence>
<dbReference type="PROSITE" id="PS50878">
    <property type="entry name" value="RT_POL"/>
    <property type="match status" value="1"/>
</dbReference>
<proteinExistence type="predicted"/>
<dbReference type="NCBIfam" id="TIGR04416">
    <property type="entry name" value="group_II_RT_mat"/>
    <property type="match status" value="1"/>
</dbReference>
<dbReference type="EC" id="2.7.7.49" evidence="2"/>
<evidence type="ECO:0000259" key="1">
    <source>
        <dbReference type="PROSITE" id="PS50878"/>
    </source>
</evidence>
<keyword evidence="2" id="KW-0808">Transferase</keyword>
<dbReference type="InterPro" id="IPR043502">
    <property type="entry name" value="DNA/RNA_pol_sf"/>
</dbReference>
<gene>
    <name evidence="2" type="primary">ltrA</name>
    <name evidence="2" type="ORF">H8Z83_16775</name>
</gene>
<dbReference type="EMBL" id="JACOQI010000025">
    <property type="protein sequence ID" value="MBC5771947.1"/>
    <property type="molecule type" value="Genomic_DNA"/>
</dbReference>
<dbReference type="GO" id="GO:0003964">
    <property type="term" value="F:RNA-directed DNA polymerase activity"/>
    <property type="evidence" value="ECO:0007669"/>
    <property type="project" value="UniProtKB-KW"/>
</dbReference>
<comment type="caution">
    <text evidence="2">The sequence shown here is derived from an EMBL/GenBank/DDBJ whole genome shotgun (WGS) entry which is preliminary data.</text>
</comment>
<dbReference type="AlphaFoldDB" id="A0A923MN84"/>
<dbReference type="InterPro" id="IPR030931">
    <property type="entry name" value="Group_II_RT_mat"/>
</dbReference>
<dbReference type="Proteomes" id="UP000620327">
    <property type="component" value="Unassembled WGS sequence"/>
</dbReference>
<dbReference type="RefSeq" id="WP_187016126.1">
    <property type="nucleotide sequence ID" value="NZ_JACOQI010000025.1"/>
</dbReference>
<feature type="domain" description="Reverse transcriptase" evidence="1">
    <location>
        <begin position="66"/>
        <end position="316"/>
    </location>
</feature>
<dbReference type="CDD" id="cd01651">
    <property type="entry name" value="RT_G2_intron"/>
    <property type="match status" value="1"/>
</dbReference>
<accession>A0A923MN84</accession>
<keyword evidence="2" id="KW-0548">Nucleotidyltransferase</keyword>
<dbReference type="InterPro" id="IPR051083">
    <property type="entry name" value="GrpII_Intron_Splice-Mob/Def"/>
</dbReference>
<sequence length="431" mass="51100">MGTKLERIAEISATTKRPEFTSLYHLINTELLKQCHRELDGKKAVGIDKVTKEEYGKHFESNIADLVQRLRNKSYKPLPTRRVYIPKANGKLRPLGIVSYEDKIVQLAVKKILEAIYEPKFLNCMYGFRPKRGCHEAIKEVYQRVSHGKINYIVDADIKGFFDHIDHEWMMRFLKWHIKDPNILWLVQKYLRAGVMVDEKYEDTDEGTIQGGNISPMLANIYMHNVLTLWFKLVIQKEAKGESFLVNYADDFVAGFQYKSDAEHYYAALKERMAKFNLELEESKSRLIEFGRYAEQNRRARGLGKPETFEFLGFTFYYGKSRKGYPWPKVKTSRKKFEKKLREFKEWLYDSKNQPAKDIVKQLNVKLVGYYRYYGVSFNVYKLSAFLHRIQQFLFKAMNRRGCRRTYTWNGFIGMLKYYPLAKPKVYYPLY</sequence>
<organism evidence="2 3">
    <name type="scientific">Dysosmobacter segnis</name>
    <dbReference type="NCBI Taxonomy" id="2763042"/>
    <lineage>
        <taxon>Bacteria</taxon>
        <taxon>Bacillati</taxon>
        <taxon>Bacillota</taxon>
        <taxon>Clostridia</taxon>
        <taxon>Eubacteriales</taxon>
        <taxon>Oscillospiraceae</taxon>
        <taxon>Dysosmobacter</taxon>
    </lineage>
</organism>
<name>A0A923MN84_9FIRM</name>